<accession>A0ABD3LCK9</accession>
<organism evidence="17 18">
    <name type="scientific">Eucalyptus globulus</name>
    <name type="common">Tasmanian blue gum</name>
    <dbReference type="NCBI Taxonomy" id="34317"/>
    <lineage>
        <taxon>Eukaryota</taxon>
        <taxon>Viridiplantae</taxon>
        <taxon>Streptophyta</taxon>
        <taxon>Embryophyta</taxon>
        <taxon>Tracheophyta</taxon>
        <taxon>Spermatophyta</taxon>
        <taxon>Magnoliopsida</taxon>
        <taxon>eudicotyledons</taxon>
        <taxon>Gunneridae</taxon>
        <taxon>Pentapetalae</taxon>
        <taxon>rosids</taxon>
        <taxon>malvids</taxon>
        <taxon>Myrtales</taxon>
        <taxon>Myrtaceae</taxon>
        <taxon>Myrtoideae</taxon>
        <taxon>Eucalypteae</taxon>
        <taxon>Eucalyptus</taxon>
    </lineage>
</organism>
<evidence type="ECO:0000256" key="9">
    <source>
        <dbReference type="ARBA" id="ARBA00022989"/>
    </source>
</evidence>
<dbReference type="Gene3D" id="1.10.510.10">
    <property type="entry name" value="Transferase(Phosphotransferase) domain 1"/>
    <property type="match status" value="1"/>
</dbReference>
<evidence type="ECO:0000256" key="2">
    <source>
        <dbReference type="ARBA" id="ARBA00022527"/>
    </source>
</evidence>
<keyword evidence="7" id="KW-0418">Kinase</keyword>
<dbReference type="EMBL" id="JBJKBG010000003">
    <property type="protein sequence ID" value="KAL3745965.1"/>
    <property type="molecule type" value="Genomic_DNA"/>
</dbReference>
<evidence type="ECO:0000256" key="1">
    <source>
        <dbReference type="ARBA" id="ARBA00004479"/>
    </source>
</evidence>
<feature type="region of interest" description="Disordered" evidence="14">
    <location>
        <begin position="432"/>
        <end position="452"/>
    </location>
</feature>
<feature type="transmembrane region" description="Helical" evidence="15">
    <location>
        <begin position="46"/>
        <end position="70"/>
    </location>
</feature>
<proteinExistence type="inferred from homology"/>
<reference evidence="17 18" key="1">
    <citation type="submission" date="2024-11" db="EMBL/GenBank/DDBJ databases">
        <title>Chromosome-level genome assembly of Eucalyptus globulus Labill. provides insights into its genome evolution.</title>
        <authorList>
            <person name="Li X."/>
        </authorList>
    </citation>
    <scope>NUCLEOTIDE SEQUENCE [LARGE SCALE GENOMIC DNA]</scope>
    <source>
        <strain evidence="17">CL2024</strain>
        <tissue evidence="17">Fresh tender leaves</tissue>
    </source>
</reference>
<dbReference type="FunFam" id="1.10.510.10:FF:000384">
    <property type="entry name" value="G-type lectin S-receptor-like serine/threonine-protein kinase"/>
    <property type="match status" value="1"/>
</dbReference>
<dbReference type="SMART" id="SM00220">
    <property type="entry name" value="S_TKc"/>
    <property type="match status" value="1"/>
</dbReference>
<evidence type="ECO:0000256" key="12">
    <source>
        <dbReference type="PROSITE-ProRule" id="PRU10141"/>
    </source>
</evidence>
<dbReference type="PROSITE" id="PS00108">
    <property type="entry name" value="PROTEIN_KINASE_ST"/>
    <property type="match status" value="1"/>
</dbReference>
<evidence type="ECO:0000256" key="13">
    <source>
        <dbReference type="RuleBase" id="RU000304"/>
    </source>
</evidence>
<gene>
    <name evidence="17" type="ORF">ACJRO7_014979</name>
</gene>
<dbReference type="PROSITE" id="PS50011">
    <property type="entry name" value="PROTEIN_KINASE_DOM"/>
    <property type="match status" value="1"/>
</dbReference>
<dbReference type="InterPro" id="IPR017441">
    <property type="entry name" value="Protein_kinase_ATP_BS"/>
</dbReference>
<dbReference type="PANTHER" id="PTHR27009">
    <property type="entry name" value="RUST RESISTANCE KINASE LR10-RELATED"/>
    <property type="match status" value="1"/>
</dbReference>
<evidence type="ECO:0000256" key="10">
    <source>
        <dbReference type="ARBA" id="ARBA00023136"/>
    </source>
</evidence>
<keyword evidence="10 15" id="KW-0472">Membrane</keyword>
<keyword evidence="2 13" id="KW-0723">Serine/threonine-protein kinase</keyword>
<dbReference type="InterPro" id="IPR045874">
    <property type="entry name" value="LRK10/LRL21-25-like"/>
</dbReference>
<dbReference type="InterPro" id="IPR011009">
    <property type="entry name" value="Kinase-like_dom_sf"/>
</dbReference>
<evidence type="ECO:0000256" key="6">
    <source>
        <dbReference type="ARBA" id="ARBA00022741"/>
    </source>
</evidence>
<evidence type="ECO:0000256" key="14">
    <source>
        <dbReference type="SAM" id="MobiDB-lite"/>
    </source>
</evidence>
<comment type="caution">
    <text evidence="17">The sequence shown here is derived from an EMBL/GenBank/DDBJ whole genome shotgun (WGS) entry which is preliminary data.</text>
</comment>
<dbReference type="Proteomes" id="UP001634007">
    <property type="component" value="Unassembled WGS sequence"/>
</dbReference>
<evidence type="ECO:0000256" key="7">
    <source>
        <dbReference type="ARBA" id="ARBA00022777"/>
    </source>
</evidence>
<evidence type="ECO:0000256" key="3">
    <source>
        <dbReference type="ARBA" id="ARBA00022679"/>
    </source>
</evidence>
<dbReference type="Pfam" id="PF00069">
    <property type="entry name" value="Pkinase"/>
    <property type="match status" value="1"/>
</dbReference>
<evidence type="ECO:0000256" key="4">
    <source>
        <dbReference type="ARBA" id="ARBA00022692"/>
    </source>
</evidence>
<comment type="subcellular location">
    <subcellularLocation>
        <location evidence="1">Membrane</location>
        <topology evidence="1">Single-pass type I membrane protein</topology>
    </subcellularLocation>
</comment>
<feature type="compositionally biased region" description="Polar residues" evidence="14">
    <location>
        <begin position="18"/>
        <end position="27"/>
    </location>
</feature>
<keyword evidence="8 12" id="KW-0067">ATP-binding</keyword>
<keyword evidence="18" id="KW-1185">Reference proteome</keyword>
<feature type="binding site" evidence="12">
    <location>
        <position position="173"/>
    </location>
    <ligand>
        <name>ATP</name>
        <dbReference type="ChEBI" id="CHEBI:30616"/>
    </ligand>
</feature>
<evidence type="ECO:0000256" key="5">
    <source>
        <dbReference type="ARBA" id="ARBA00022729"/>
    </source>
</evidence>
<protein>
    <recommendedName>
        <fullName evidence="16">Protein kinase domain-containing protein</fullName>
    </recommendedName>
</protein>
<dbReference type="Gene3D" id="3.30.200.20">
    <property type="entry name" value="Phosphorylase Kinase, domain 1"/>
    <property type="match status" value="1"/>
</dbReference>
<feature type="domain" description="Protein kinase" evidence="16">
    <location>
        <begin position="145"/>
        <end position="434"/>
    </location>
</feature>
<dbReference type="AlphaFoldDB" id="A0ABD3LCK9"/>
<comment type="similarity">
    <text evidence="13">Belongs to the protein kinase superfamily.</text>
</comment>
<feature type="region of interest" description="Disordered" evidence="14">
    <location>
        <begin position="1"/>
        <end position="30"/>
    </location>
</feature>
<keyword evidence="9 15" id="KW-1133">Transmembrane helix</keyword>
<sequence>MRSFSNDSKELNHVLQGPSDNPTGSYKSNEDPFNPFTDAYNSTCNWAMAASIISGVVGTAAIVIVVYFLIDCLKKVGTAIPGYARIATNDSEKLPKDSSSSRAISIMEPAISPVHNQEVPVEFGILERFLKPTWFSAEQLAVCTGYYGTLLGQGNNGVVFKGELPSGTPVAVKVLKNAHDKKMEEQFMAEVSSIGRTHHINLVRLYGFCLDPMMRAFVYEYMENGSLDEFLSGDKTAMDWCKMHEIAVGTAKGIAYLHEECEQRIIHYDIKPGNILLDRNLSPKIADFGLAKLYSREISLIPVTGFRGTLGYAAPEMWKPYSETSKPYPVTYKCDVYSFGMVLFDIVGRRINHDINLSESMYGLPQRTWHMLQNGKLLEMVCGFPESEREKAMHMLMVALWCIQNEPEARPAMSTVVKMLEGDVKISMPGYPFENLNPNKPSQGSENGSEWD</sequence>
<dbReference type="GO" id="GO:0005524">
    <property type="term" value="F:ATP binding"/>
    <property type="evidence" value="ECO:0007669"/>
    <property type="project" value="UniProtKB-UniRule"/>
</dbReference>
<dbReference type="PROSITE" id="PS00107">
    <property type="entry name" value="PROTEIN_KINASE_ATP"/>
    <property type="match status" value="1"/>
</dbReference>
<dbReference type="SUPFAM" id="SSF56112">
    <property type="entry name" value="Protein kinase-like (PK-like)"/>
    <property type="match status" value="1"/>
</dbReference>
<evidence type="ECO:0000256" key="11">
    <source>
        <dbReference type="ARBA" id="ARBA00023180"/>
    </source>
</evidence>
<keyword evidence="3" id="KW-0808">Transferase</keyword>
<evidence type="ECO:0000256" key="15">
    <source>
        <dbReference type="SAM" id="Phobius"/>
    </source>
</evidence>
<evidence type="ECO:0000313" key="17">
    <source>
        <dbReference type="EMBL" id="KAL3745965.1"/>
    </source>
</evidence>
<evidence type="ECO:0000256" key="8">
    <source>
        <dbReference type="ARBA" id="ARBA00022840"/>
    </source>
</evidence>
<evidence type="ECO:0000313" key="18">
    <source>
        <dbReference type="Proteomes" id="UP001634007"/>
    </source>
</evidence>
<dbReference type="GO" id="GO:0016020">
    <property type="term" value="C:membrane"/>
    <property type="evidence" value="ECO:0007669"/>
    <property type="project" value="UniProtKB-SubCell"/>
</dbReference>
<dbReference type="InterPro" id="IPR000719">
    <property type="entry name" value="Prot_kinase_dom"/>
</dbReference>
<dbReference type="InterPro" id="IPR008271">
    <property type="entry name" value="Ser/Thr_kinase_AS"/>
</dbReference>
<dbReference type="GO" id="GO:0004674">
    <property type="term" value="F:protein serine/threonine kinase activity"/>
    <property type="evidence" value="ECO:0007669"/>
    <property type="project" value="UniProtKB-KW"/>
</dbReference>
<keyword evidence="5" id="KW-0732">Signal</keyword>
<evidence type="ECO:0000259" key="16">
    <source>
        <dbReference type="PROSITE" id="PS50011"/>
    </source>
</evidence>
<keyword evidence="6 12" id="KW-0547">Nucleotide-binding</keyword>
<keyword evidence="4 15" id="KW-0812">Transmembrane</keyword>
<keyword evidence="11" id="KW-0325">Glycoprotein</keyword>
<feature type="compositionally biased region" description="Polar residues" evidence="14">
    <location>
        <begin position="436"/>
        <end position="452"/>
    </location>
</feature>
<name>A0ABD3LCK9_EUCGL</name>